<dbReference type="Proteomes" id="UP000011115">
    <property type="component" value="Unassembled WGS sequence"/>
</dbReference>
<keyword evidence="1" id="KW-0472">Membrane</keyword>
<dbReference type="EnsemblPlants" id="PGSC0003DMT400080335">
    <property type="protein sequence ID" value="PGSC0003DMT400080335"/>
    <property type="gene ID" value="PGSC0003DMG400031277"/>
</dbReference>
<dbReference type="PaxDb" id="4113-PGSC0003DMT400080335"/>
<sequence>MDPPTLSTFVVGSANDLICMCNHSGETYIWNPSLGSQTNHINPLRVLLSIPNMVLDTTTHMTIIKLYLSIIVVILTMTMNPT</sequence>
<evidence type="ECO:0000313" key="3">
    <source>
        <dbReference type="Proteomes" id="UP000011115"/>
    </source>
</evidence>
<dbReference type="HOGENOM" id="CLU_2562869_0_0_1"/>
<evidence type="ECO:0000256" key="1">
    <source>
        <dbReference type="SAM" id="Phobius"/>
    </source>
</evidence>
<keyword evidence="3" id="KW-1185">Reference proteome</keyword>
<reference evidence="2" key="2">
    <citation type="submission" date="2015-06" db="UniProtKB">
        <authorList>
            <consortium name="EnsemblPlants"/>
        </authorList>
    </citation>
    <scope>IDENTIFICATION</scope>
    <source>
        <strain evidence="2">DM1-3 516 R44</strain>
    </source>
</reference>
<keyword evidence="1" id="KW-0812">Transmembrane</keyword>
<accession>M1D3C5</accession>
<evidence type="ECO:0000313" key="2">
    <source>
        <dbReference type="EnsemblPlants" id="PGSC0003DMT400080335"/>
    </source>
</evidence>
<reference evidence="3" key="1">
    <citation type="journal article" date="2011" name="Nature">
        <title>Genome sequence and analysis of the tuber crop potato.</title>
        <authorList>
            <consortium name="The Potato Genome Sequencing Consortium"/>
        </authorList>
    </citation>
    <scope>NUCLEOTIDE SEQUENCE [LARGE SCALE GENOMIC DNA]</scope>
    <source>
        <strain evidence="3">cv. DM1-3 516 R44</strain>
    </source>
</reference>
<dbReference type="AlphaFoldDB" id="M1D3C5"/>
<feature type="transmembrane region" description="Helical" evidence="1">
    <location>
        <begin position="61"/>
        <end position="79"/>
    </location>
</feature>
<name>M1D3C5_SOLTU</name>
<proteinExistence type="predicted"/>
<dbReference type="Gramene" id="PGSC0003DMT400080335">
    <property type="protein sequence ID" value="PGSC0003DMT400080335"/>
    <property type="gene ID" value="PGSC0003DMG400031277"/>
</dbReference>
<dbReference type="InParanoid" id="M1D3C5"/>
<organism evidence="2 3">
    <name type="scientific">Solanum tuberosum</name>
    <name type="common">Potato</name>
    <dbReference type="NCBI Taxonomy" id="4113"/>
    <lineage>
        <taxon>Eukaryota</taxon>
        <taxon>Viridiplantae</taxon>
        <taxon>Streptophyta</taxon>
        <taxon>Embryophyta</taxon>
        <taxon>Tracheophyta</taxon>
        <taxon>Spermatophyta</taxon>
        <taxon>Magnoliopsida</taxon>
        <taxon>eudicotyledons</taxon>
        <taxon>Gunneridae</taxon>
        <taxon>Pentapetalae</taxon>
        <taxon>asterids</taxon>
        <taxon>lamiids</taxon>
        <taxon>Solanales</taxon>
        <taxon>Solanaceae</taxon>
        <taxon>Solanoideae</taxon>
        <taxon>Solaneae</taxon>
        <taxon>Solanum</taxon>
    </lineage>
</organism>
<keyword evidence="1" id="KW-1133">Transmembrane helix</keyword>
<protein>
    <submittedName>
        <fullName evidence="2">F-box domain-containing protein</fullName>
    </submittedName>
</protein>